<evidence type="ECO:0000256" key="1">
    <source>
        <dbReference type="ARBA" id="ARBA00022670"/>
    </source>
</evidence>
<evidence type="ECO:0000256" key="2">
    <source>
        <dbReference type="ARBA" id="ARBA00022679"/>
    </source>
</evidence>
<organism evidence="8 9">
    <name type="scientific">Amblyomma americanum</name>
    <name type="common">Lone star tick</name>
    <dbReference type="NCBI Taxonomy" id="6943"/>
    <lineage>
        <taxon>Eukaryota</taxon>
        <taxon>Metazoa</taxon>
        <taxon>Ecdysozoa</taxon>
        <taxon>Arthropoda</taxon>
        <taxon>Chelicerata</taxon>
        <taxon>Arachnida</taxon>
        <taxon>Acari</taxon>
        <taxon>Parasitiformes</taxon>
        <taxon>Ixodida</taxon>
        <taxon>Ixodoidea</taxon>
        <taxon>Ixodidae</taxon>
        <taxon>Amblyomminae</taxon>
        <taxon>Amblyomma</taxon>
    </lineage>
</organism>
<dbReference type="AlphaFoldDB" id="A0AAQ4F645"/>
<evidence type="ECO:0000256" key="6">
    <source>
        <dbReference type="ARBA" id="ARBA00022801"/>
    </source>
</evidence>
<dbReference type="Proteomes" id="UP001321473">
    <property type="component" value="Unassembled WGS sequence"/>
</dbReference>
<protein>
    <submittedName>
        <fullName evidence="8">Uncharacterized protein</fullName>
    </submittedName>
</protein>
<keyword evidence="2" id="KW-0808">Transferase</keyword>
<keyword evidence="4" id="KW-0540">Nuclease</keyword>
<evidence type="ECO:0000256" key="4">
    <source>
        <dbReference type="ARBA" id="ARBA00022722"/>
    </source>
</evidence>
<dbReference type="GO" id="GO:0003964">
    <property type="term" value="F:RNA-directed DNA polymerase activity"/>
    <property type="evidence" value="ECO:0007669"/>
    <property type="project" value="UniProtKB-KW"/>
</dbReference>
<dbReference type="FunFam" id="3.10.10.10:FF:000007">
    <property type="entry name" value="Retrovirus-related Pol polyprotein from transposon 17.6-like Protein"/>
    <property type="match status" value="1"/>
</dbReference>
<keyword evidence="6" id="KW-0378">Hydrolase</keyword>
<name>A0AAQ4F645_AMBAM</name>
<dbReference type="GO" id="GO:0006508">
    <property type="term" value="P:proteolysis"/>
    <property type="evidence" value="ECO:0007669"/>
    <property type="project" value="UniProtKB-KW"/>
</dbReference>
<keyword evidence="7" id="KW-0695">RNA-directed DNA polymerase</keyword>
<evidence type="ECO:0000313" key="9">
    <source>
        <dbReference type="Proteomes" id="UP001321473"/>
    </source>
</evidence>
<keyword evidence="9" id="KW-1185">Reference proteome</keyword>
<keyword evidence="1" id="KW-0645">Protease</keyword>
<dbReference type="Gene3D" id="3.10.10.10">
    <property type="entry name" value="HIV Type 1 Reverse Transcriptase, subunit A, domain 1"/>
    <property type="match status" value="1"/>
</dbReference>
<dbReference type="EMBL" id="JARKHS020006498">
    <property type="protein sequence ID" value="KAK8782600.1"/>
    <property type="molecule type" value="Genomic_DNA"/>
</dbReference>
<sequence>MSTMASAGSHLRISHRMRADFFGELREEQCQDDLDCDRNTGRVCARKPNDAAGHCQCPPEKPTKDAQGQCQPAVPSALTVIASEERMLKARPSELCRAAGLPAERGLREAAAGVRRSTVPLRCAERRARRRQLHTSTGYPVHHIQDFGQRIYGCHVFSVQGLVKAYTQIPVNPDDVPKTAIITPFGLFEFPFMSFGLRNAG</sequence>
<gene>
    <name evidence="8" type="ORF">V5799_016059</name>
</gene>
<accession>A0AAQ4F645</accession>
<dbReference type="InterPro" id="IPR043502">
    <property type="entry name" value="DNA/RNA_pol_sf"/>
</dbReference>
<evidence type="ECO:0000256" key="3">
    <source>
        <dbReference type="ARBA" id="ARBA00022695"/>
    </source>
</evidence>
<dbReference type="GO" id="GO:0008233">
    <property type="term" value="F:peptidase activity"/>
    <property type="evidence" value="ECO:0007669"/>
    <property type="project" value="UniProtKB-KW"/>
</dbReference>
<reference evidence="8 9" key="1">
    <citation type="journal article" date="2023" name="Arcadia Sci">
        <title>De novo assembly of a long-read Amblyomma americanum tick genome.</title>
        <authorList>
            <person name="Chou S."/>
            <person name="Poskanzer K.E."/>
            <person name="Rollins M."/>
            <person name="Thuy-Boun P.S."/>
        </authorList>
    </citation>
    <scope>NUCLEOTIDE SEQUENCE [LARGE SCALE GENOMIC DNA]</scope>
    <source>
        <strain evidence="8">F_SG_1</strain>
        <tissue evidence="8">Salivary glands</tissue>
    </source>
</reference>
<comment type="caution">
    <text evidence="8">The sequence shown here is derived from an EMBL/GenBank/DDBJ whole genome shotgun (WGS) entry which is preliminary data.</text>
</comment>
<keyword evidence="5" id="KW-0255">Endonuclease</keyword>
<evidence type="ECO:0000313" key="8">
    <source>
        <dbReference type="EMBL" id="KAK8782600.1"/>
    </source>
</evidence>
<dbReference type="GO" id="GO:0004519">
    <property type="term" value="F:endonuclease activity"/>
    <property type="evidence" value="ECO:0007669"/>
    <property type="project" value="UniProtKB-KW"/>
</dbReference>
<dbReference type="SUPFAM" id="SSF56672">
    <property type="entry name" value="DNA/RNA polymerases"/>
    <property type="match status" value="1"/>
</dbReference>
<evidence type="ECO:0000256" key="5">
    <source>
        <dbReference type="ARBA" id="ARBA00022759"/>
    </source>
</evidence>
<keyword evidence="3" id="KW-0548">Nucleotidyltransferase</keyword>
<evidence type="ECO:0000256" key="7">
    <source>
        <dbReference type="ARBA" id="ARBA00022918"/>
    </source>
</evidence>
<proteinExistence type="predicted"/>